<dbReference type="EMBL" id="JBBPBF010000006">
    <property type="protein sequence ID" value="KAK7613511.1"/>
    <property type="molecule type" value="Genomic_DNA"/>
</dbReference>
<name>A0ABR1NHB4_9PEZI</name>
<keyword evidence="3" id="KW-1185">Reference proteome</keyword>
<dbReference type="Proteomes" id="UP001367316">
    <property type="component" value="Unassembled WGS sequence"/>
</dbReference>
<dbReference type="Pfam" id="PF08589">
    <property type="entry name" value="ATG43"/>
    <property type="match status" value="1"/>
</dbReference>
<organism evidence="2 3">
    <name type="scientific">Phyllosticta paracitricarpa</name>
    <dbReference type="NCBI Taxonomy" id="2016321"/>
    <lineage>
        <taxon>Eukaryota</taxon>
        <taxon>Fungi</taxon>
        <taxon>Dikarya</taxon>
        <taxon>Ascomycota</taxon>
        <taxon>Pezizomycotina</taxon>
        <taxon>Dothideomycetes</taxon>
        <taxon>Dothideomycetes incertae sedis</taxon>
        <taxon>Botryosphaeriales</taxon>
        <taxon>Phyllostictaceae</taxon>
        <taxon>Phyllosticta</taxon>
    </lineage>
</organism>
<evidence type="ECO:0000313" key="2">
    <source>
        <dbReference type="EMBL" id="KAK7613511.1"/>
    </source>
</evidence>
<evidence type="ECO:0000313" key="3">
    <source>
        <dbReference type="Proteomes" id="UP001367316"/>
    </source>
</evidence>
<accession>A0ABR1NHB4</accession>
<feature type="region of interest" description="Disordered" evidence="1">
    <location>
        <begin position="44"/>
        <end position="82"/>
    </location>
</feature>
<dbReference type="PANTHER" id="PTHR38699">
    <property type="entry name" value="CHROMOSOME 1, WHOLE GENOME SHOTGUN SEQUENCE"/>
    <property type="match status" value="1"/>
</dbReference>
<gene>
    <name evidence="2" type="ORF">JOL62DRAFT_566572</name>
</gene>
<evidence type="ECO:0000256" key="1">
    <source>
        <dbReference type="SAM" id="MobiDB-lite"/>
    </source>
</evidence>
<protein>
    <recommendedName>
        <fullName evidence="4">DUF1770-domain-containing protein</fullName>
    </recommendedName>
</protein>
<dbReference type="InterPro" id="IPR013898">
    <property type="entry name" value="Atg43"/>
</dbReference>
<sequence length="213" mass="24351">MTASWIQMPSSTSTPRAIAYLSPSLKHVATMSAPGPFEVASTIQSASIQRNPDPRHDLNPSTTASTREPVHIHSPASSDVDEDEIPLSVLHRAPRHHHLPPLPDLRFEQSYLKSIDKCETKWGVAYITFRDQVVFPLLQGTLWCLILDGWRFWNRNSQLSGQSVGARLRRWWWNVNNWKIPTLKKDKLAEDVKEVSRQFMRYYVSEFANAGSD</sequence>
<comment type="caution">
    <text evidence="2">The sequence shown here is derived from an EMBL/GenBank/DDBJ whole genome shotgun (WGS) entry which is preliminary data.</text>
</comment>
<reference evidence="2 3" key="1">
    <citation type="submission" date="2024-04" db="EMBL/GenBank/DDBJ databases">
        <title>Phyllosticta paracitricarpa is synonymous to the EU quarantine fungus P. citricarpa based on phylogenomic analyses.</title>
        <authorList>
            <consortium name="Lawrence Berkeley National Laboratory"/>
            <person name="Van ingen-buijs V.A."/>
            <person name="Van westerhoven A.C."/>
            <person name="Haridas S."/>
            <person name="Skiadas P."/>
            <person name="Martin F."/>
            <person name="Groenewald J.Z."/>
            <person name="Crous P.W."/>
            <person name="Seidl M.F."/>
        </authorList>
    </citation>
    <scope>NUCLEOTIDE SEQUENCE [LARGE SCALE GENOMIC DNA]</scope>
    <source>
        <strain evidence="2 3">CBS 141358</strain>
    </source>
</reference>
<dbReference type="PANTHER" id="PTHR38699:SF1">
    <property type="entry name" value="MITOPHAGY RECEPTOR ATG43"/>
    <property type="match status" value="1"/>
</dbReference>
<proteinExistence type="predicted"/>
<evidence type="ECO:0008006" key="4">
    <source>
        <dbReference type="Google" id="ProtNLM"/>
    </source>
</evidence>